<dbReference type="EMBL" id="BPUR01000002">
    <property type="protein sequence ID" value="GJH16124.1"/>
    <property type="molecule type" value="Genomic_DNA"/>
</dbReference>
<reference evidence="1" key="1">
    <citation type="submission" date="2021-09" db="EMBL/GenBank/DDBJ databases">
        <title>Isolation and characterization of 3-chlorobenzoate degrading bacteria from soils in Shizuoka.</title>
        <authorList>
            <person name="Ifat A."/>
            <person name="Ogawa N."/>
            <person name="Kimbara K."/>
            <person name="Moriuchi R."/>
            <person name="Dohra H."/>
            <person name="Shintani M."/>
        </authorList>
    </citation>
    <scope>NUCLEOTIDE SEQUENCE</scope>
    <source>
        <strain evidence="1">19CS2-2</strain>
    </source>
</reference>
<evidence type="ECO:0000313" key="2">
    <source>
        <dbReference type="Proteomes" id="UP001055013"/>
    </source>
</evidence>
<gene>
    <name evidence="1" type="ORF">CBA19CS22_06300</name>
</gene>
<keyword evidence="2" id="KW-1185">Reference proteome</keyword>
<proteinExistence type="predicted"/>
<sequence>MRSDEPEAKAFDVPGQGFEIHLLLELVHQRREMLAQLKTFLIDIVGVSPWHQANERARFVAGEPERVIDLFDRGQAGG</sequence>
<organism evidence="1 2">
    <name type="scientific">Caballeronia novacaledonica</name>
    <dbReference type="NCBI Taxonomy" id="1544861"/>
    <lineage>
        <taxon>Bacteria</taxon>
        <taxon>Pseudomonadati</taxon>
        <taxon>Pseudomonadota</taxon>
        <taxon>Betaproteobacteria</taxon>
        <taxon>Burkholderiales</taxon>
        <taxon>Burkholderiaceae</taxon>
        <taxon>Caballeronia</taxon>
    </lineage>
</organism>
<dbReference type="Proteomes" id="UP001055013">
    <property type="component" value="Unassembled WGS sequence"/>
</dbReference>
<comment type="caution">
    <text evidence="1">The sequence shown here is derived from an EMBL/GenBank/DDBJ whole genome shotgun (WGS) entry which is preliminary data.</text>
</comment>
<accession>A0ACB5QM00</accession>
<name>A0ACB5QM00_9BURK</name>
<protein>
    <submittedName>
        <fullName evidence="1">Uncharacterized protein</fullName>
    </submittedName>
</protein>
<evidence type="ECO:0000313" key="1">
    <source>
        <dbReference type="EMBL" id="GJH16124.1"/>
    </source>
</evidence>